<dbReference type="SUPFAM" id="SSF51161">
    <property type="entry name" value="Trimeric LpxA-like enzymes"/>
    <property type="match status" value="1"/>
</dbReference>
<keyword evidence="2" id="KW-1185">Reference proteome</keyword>
<reference evidence="1 2" key="1">
    <citation type="submission" date="2016-10" db="EMBL/GenBank/DDBJ databases">
        <authorList>
            <person name="de Groot N.N."/>
        </authorList>
    </citation>
    <scope>NUCLEOTIDE SEQUENCE [LARGE SCALE GENOMIC DNA]</scope>
    <source>
        <strain evidence="1 2">CGMCC 1.7666</strain>
    </source>
</reference>
<evidence type="ECO:0000313" key="2">
    <source>
        <dbReference type="Proteomes" id="UP000199569"/>
    </source>
</evidence>
<dbReference type="AlphaFoldDB" id="A0A1G5G9U8"/>
<dbReference type="RefSeq" id="WP_210183602.1">
    <property type="nucleotide sequence ID" value="NZ_FMVJ01000004.1"/>
</dbReference>
<name>A0A1G5G9U8_9HYPH</name>
<dbReference type="Proteomes" id="UP000199569">
    <property type="component" value="Unassembled WGS sequence"/>
</dbReference>
<organism evidence="1 2">
    <name type="scientific">Microvirga guangxiensis</name>
    <dbReference type="NCBI Taxonomy" id="549386"/>
    <lineage>
        <taxon>Bacteria</taxon>
        <taxon>Pseudomonadati</taxon>
        <taxon>Pseudomonadota</taxon>
        <taxon>Alphaproteobacteria</taxon>
        <taxon>Hyphomicrobiales</taxon>
        <taxon>Methylobacteriaceae</taxon>
        <taxon>Microvirga</taxon>
    </lineage>
</organism>
<dbReference type="Gene3D" id="2.160.10.10">
    <property type="entry name" value="Hexapeptide repeat proteins"/>
    <property type="match status" value="1"/>
</dbReference>
<protein>
    <submittedName>
        <fullName evidence="1">Uncharacterized protein</fullName>
    </submittedName>
</protein>
<accession>A0A1G5G9U8</accession>
<dbReference type="InterPro" id="IPR011004">
    <property type="entry name" value="Trimer_LpxA-like_sf"/>
</dbReference>
<evidence type="ECO:0000313" key="1">
    <source>
        <dbReference type="EMBL" id="SCY47508.1"/>
    </source>
</evidence>
<dbReference type="EMBL" id="FMVJ01000004">
    <property type="protein sequence ID" value="SCY47508.1"/>
    <property type="molecule type" value="Genomic_DNA"/>
</dbReference>
<gene>
    <name evidence="1" type="ORF">SAMN02927923_01412</name>
</gene>
<proteinExistence type="predicted"/>
<sequence>MAHESIMIAKIDEMRRTQGFLGVEAVLALAETGNVVLDPFSILIANNARIGASNIFYPGVTIRCVAPGELTIGDGNTFHSGTWLSAEMGTLTIGNSNLFGEGGGFMAKADRAGARIVIGDHGRYQGGASVFGETFLGSGSQLLGMIMVDSCHLAAGGSFRESDPDSRAALLKGQGVARNLRLEVGQVISTRDEFTMDGVKPQSFFHPKVSRS</sequence>
<dbReference type="STRING" id="549386.SAMN02927923_01412"/>